<keyword evidence="2" id="KW-1133">Transmembrane helix</keyword>
<gene>
    <name evidence="3" type="ORF">B0T18DRAFT_487786</name>
</gene>
<feature type="transmembrane region" description="Helical" evidence="2">
    <location>
        <begin position="122"/>
        <end position="144"/>
    </location>
</feature>
<accession>A0AA40K8U1</accession>
<keyword evidence="4" id="KW-1185">Reference proteome</keyword>
<feature type="region of interest" description="Disordered" evidence="1">
    <location>
        <begin position="73"/>
        <end position="108"/>
    </location>
</feature>
<feature type="compositionally biased region" description="Low complexity" evidence="1">
    <location>
        <begin position="73"/>
        <end position="92"/>
    </location>
</feature>
<dbReference type="EMBL" id="JAUKUD010000003">
    <property type="protein sequence ID" value="KAK0750030.1"/>
    <property type="molecule type" value="Genomic_DNA"/>
</dbReference>
<proteinExistence type="predicted"/>
<organism evidence="3 4">
    <name type="scientific">Schizothecium vesticola</name>
    <dbReference type="NCBI Taxonomy" id="314040"/>
    <lineage>
        <taxon>Eukaryota</taxon>
        <taxon>Fungi</taxon>
        <taxon>Dikarya</taxon>
        <taxon>Ascomycota</taxon>
        <taxon>Pezizomycotina</taxon>
        <taxon>Sordariomycetes</taxon>
        <taxon>Sordariomycetidae</taxon>
        <taxon>Sordariales</taxon>
        <taxon>Schizotheciaceae</taxon>
        <taxon>Schizothecium</taxon>
    </lineage>
</organism>
<evidence type="ECO:0000256" key="1">
    <source>
        <dbReference type="SAM" id="MobiDB-lite"/>
    </source>
</evidence>
<evidence type="ECO:0000313" key="4">
    <source>
        <dbReference type="Proteomes" id="UP001172155"/>
    </source>
</evidence>
<evidence type="ECO:0000256" key="2">
    <source>
        <dbReference type="SAM" id="Phobius"/>
    </source>
</evidence>
<dbReference type="Proteomes" id="UP001172155">
    <property type="component" value="Unassembled WGS sequence"/>
</dbReference>
<protein>
    <submittedName>
        <fullName evidence="3">Uncharacterized protein</fullName>
    </submittedName>
</protein>
<sequence length="325" mass="33563">MYSATPQRRNNYDHPHSDLEVVPHAADSDKYAIPSSPYSDHDKILVPQQPYYQKEVVEQNAYGVGGYYNNNYNTNTNNNNNNNSPAAAAAAGYGNGDEGQGAAAPIPPTGRREKILGLRRKTFFILVWVISIALAIAIGVGAGVGASASRNNNTAAAAAANGTATGVREEITAGAGPAAPSQNSGGGGANTAGGPSTSPLLPTTLPTTISPSSQSSSTTAPPPLKTGGVGGRCSNQWGADCVCLDSGICRDVWRGTPYTGYEGNWPCPADPNNVMACVVKPCLGKAKGSQCLWREACRELNPAPAGSAPICPGDGEFLCCAHEWV</sequence>
<dbReference type="AlphaFoldDB" id="A0AA40K8U1"/>
<name>A0AA40K8U1_9PEZI</name>
<feature type="region of interest" description="Disordered" evidence="1">
    <location>
        <begin position="174"/>
        <end position="228"/>
    </location>
</feature>
<feature type="compositionally biased region" description="Low complexity" evidence="1">
    <location>
        <begin position="192"/>
        <end position="219"/>
    </location>
</feature>
<evidence type="ECO:0000313" key="3">
    <source>
        <dbReference type="EMBL" id="KAK0750030.1"/>
    </source>
</evidence>
<comment type="caution">
    <text evidence="3">The sequence shown here is derived from an EMBL/GenBank/DDBJ whole genome shotgun (WGS) entry which is preliminary data.</text>
</comment>
<keyword evidence="2" id="KW-0472">Membrane</keyword>
<reference evidence="3" key="1">
    <citation type="submission" date="2023-06" db="EMBL/GenBank/DDBJ databases">
        <title>Genome-scale phylogeny and comparative genomics of the fungal order Sordariales.</title>
        <authorList>
            <consortium name="Lawrence Berkeley National Laboratory"/>
            <person name="Hensen N."/>
            <person name="Bonometti L."/>
            <person name="Westerberg I."/>
            <person name="Brannstrom I.O."/>
            <person name="Guillou S."/>
            <person name="Cros-Aarteil S."/>
            <person name="Calhoun S."/>
            <person name="Haridas S."/>
            <person name="Kuo A."/>
            <person name="Mondo S."/>
            <person name="Pangilinan J."/>
            <person name="Riley R."/>
            <person name="LaButti K."/>
            <person name="Andreopoulos B."/>
            <person name="Lipzen A."/>
            <person name="Chen C."/>
            <person name="Yanf M."/>
            <person name="Daum C."/>
            <person name="Ng V."/>
            <person name="Clum A."/>
            <person name="Steindorff A."/>
            <person name="Ohm R."/>
            <person name="Martin F."/>
            <person name="Silar P."/>
            <person name="Natvig D."/>
            <person name="Lalanne C."/>
            <person name="Gautier V."/>
            <person name="Ament-velasquez S.L."/>
            <person name="Kruys A."/>
            <person name="Hutchinson M.I."/>
            <person name="Powell A.J."/>
            <person name="Barry K."/>
            <person name="Miller A.N."/>
            <person name="Grigoriev I.V."/>
            <person name="Debuchy R."/>
            <person name="Gladieux P."/>
            <person name="Thoren M.H."/>
            <person name="Johannesson H."/>
        </authorList>
    </citation>
    <scope>NUCLEOTIDE SEQUENCE</scope>
    <source>
        <strain evidence="3">SMH3187-1</strain>
    </source>
</reference>
<keyword evidence="2" id="KW-0812">Transmembrane</keyword>